<dbReference type="EMBL" id="MU273492">
    <property type="protein sequence ID" value="KAI0034907.1"/>
    <property type="molecule type" value="Genomic_DNA"/>
</dbReference>
<name>A0ACB8QT84_9AGAM</name>
<sequence length="181" mass="18770">VAGLATVARAHFQLQYPPPRGPFVDTSEVNFCDDYVNAGNRTAFPLSNGFVTLNVEHPSWNIEFEISTVQNPTTFTNFTSGGQEQIVRQFASATGEGVFCIPLPLNNTGVSGVQDGANVTILIIFNGGDGALYQCADLTLSNTATIPSNITCSNATSSGSSSSSSNSSSNSTTNTTGSSAA</sequence>
<protein>
    <submittedName>
        <fullName evidence="1">Uncharacterized protein</fullName>
    </submittedName>
</protein>
<feature type="non-terminal residue" evidence="1">
    <location>
        <position position="181"/>
    </location>
</feature>
<dbReference type="Proteomes" id="UP000814128">
    <property type="component" value="Unassembled WGS sequence"/>
</dbReference>
<reference evidence="1" key="1">
    <citation type="submission" date="2021-02" db="EMBL/GenBank/DDBJ databases">
        <authorList>
            <consortium name="DOE Joint Genome Institute"/>
            <person name="Ahrendt S."/>
            <person name="Looney B.P."/>
            <person name="Miyauchi S."/>
            <person name="Morin E."/>
            <person name="Drula E."/>
            <person name="Courty P.E."/>
            <person name="Chicoki N."/>
            <person name="Fauchery L."/>
            <person name="Kohler A."/>
            <person name="Kuo A."/>
            <person name="Labutti K."/>
            <person name="Pangilinan J."/>
            <person name="Lipzen A."/>
            <person name="Riley R."/>
            <person name="Andreopoulos W."/>
            <person name="He G."/>
            <person name="Johnson J."/>
            <person name="Barry K.W."/>
            <person name="Grigoriev I.V."/>
            <person name="Nagy L."/>
            <person name="Hibbett D."/>
            <person name="Henrissat B."/>
            <person name="Matheny P.B."/>
            <person name="Labbe J."/>
            <person name="Martin F."/>
        </authorList>
    </citation>
    <scope>NUCLEOTIDE SEQUENCE</scope>
    <source>
        <strain evidence="1">EC-137</strain>
    </source>
</reference>
<evidence type="ECO:0000313" key="1">
    <source>
        <dbReference type="EMBL" id="KAI0034907.1"/>
    </source>
</evidence>
<reference evidence="1" key="2">
    <citation type="journal article" date="2022" name="New Phytol.">
        <title>Evolutionary transition to the ectomycorrhizal habit in the genomes of a hyperdiverse lineage of mushroom-forming fungi.</title>
        <authorList>
            <person name="Looney B."/>
            <person name="Miyauchi S."/>
            <person name="Morin E."/>
            <person name="Drula E."/>
            <person name="Courty P.E."/>
            <person name="Kohler A."/>
            <person name="Kuo A."/>
            <person name="LaButti K."/>
            <person name="Pangilinan J."/>
            <person name="Lipzen A."/>
            <person name="Riley R."/>
            <person name="Andreopoulos W."/>
            <person name="He G."/>
            <person name="Johnson J."/>
            <person name="Nolan M."/>
            <person name="Tritt A."/>
            <person name="Barry K.W."/>
            <person name="Grigoriev I.V."/>
            <person name="Nagy L.G."/>
            <person name="Hibbett D."/>
            <person name="Henrissat B."/>
            <person name="Matheny P.B."/>
            <person name="Labbe J."/>
            <person name="Martin F.M."/>
        </authorList>
    </citation>
    <scope>NUCLEOTIDE SEQUENCE</scope>
    <source>
        <strain evidence="1">EC-137</strain>
    </source>
</reference>
<organism evidence="1 2">
    <name type="scientific">Vararia minispora EC-137</name>
    <dbReference type="NCBI Taxonomy" id="1314806"/>
    <lineage>
        <taxon>Eukaryota</taxon>
        <taxon>Fungi</taxon>
        <taxon>Dikarya</taxon>
        <taxon>Basidiomycota</taxon>
        <taxon>Agaricomycotina</taxon>
        <taxon>Agaricomycetes</taxon>
        <taxon>Russulales</taxon>
        <taxon>Lachnocladiaceae</taxon>
        <taxon>Vararia</taxon>
    </lineage>
</organism>
<gene>
    <name evidence="1" type="ORF">K488DRAFT_18677</name>
</gene>
<evidence type="ECO:0000313" key="2">
    <source>
        <dbReference type="Proteomes" id="UP000814128"/>
    </source>
</evidence>
<comment type="caution">
    <text evidence="1">The sequence shown here is derived from an EMBL/GenBank/DDBJ whole genome shotgun (WGS) entry which is preliminary data.</text>
</comment>
<accession>A0ACB8QT84</accession>
<feature type="non-terminal residue" evidence="1">
    <location>
        <position position="1"/>
    </location>
</feature>
<keyword evidence="2" id="KW-1185">Reference proteome</keyword>
<proteinExistence type="predicted"/>